<evidence type="ECO:0000256" key="1">
    <source>
        <dbReference type="SAM" id="Phobius"/>
    </source>
</evidence>
<protein>
    <submittedName>
        <fullName evidence="2">Uncharacterized protein</fullName>
    </submittedName>
</protein>
<keyword evidence="1" id="KW-0472">Membrane</keyword>
<reference evidence="2 3" key="1">
    <citation type="journal article" date="2023" name="Life. Sci Alliance">
        <title>Evolutionary insights into 3D genome organization and epigenetic landscape of Vigna mungo.</title>
        <authorList>
            <person name="Junaid A."/>
            <person name="Singh B."/>
            <person name="Bhatia S."/>
        </authorList>
    </citation>
    <scope>NUCLEOTIDE SEQUENCE [LARGE SCALE GENOMIC DNA]</scope>
    <source>
        <strain evidence="2">Urdbean</strain>
    </source>
</reference>
<proteinExistence type="predicted"/>
<keyword evidence="1" id="KW-0812">Transmembrane</keyword>
<evidence type="ECO:0000313" key="3">
    <source>
        <dbReference type="Proteomes" id="UP001374535"/>
    </source>
</evidence>
<dbReference type="AlphaFoldDB" id="A0AAQ3NFJ8"/>
<evidence type="ECO:0000313" key="2">
    <source>
        <dbReference type="EMBL" id="WVZ08727.1"/>
    </source>
</evidence>
<keyword evidence="1" id="KW-1133">Transmembrane helix</keyword>
<keyword evidence="3" id="KW-1185">Reference proteome</keyword>
<dbReference type="Proteomes" id="UP001374535">
    <property type="component" value="Chromosome 6"/>
</dbReference>
<name>A0AAQ3NFJ8_VIGMU</name>
<accession>A0AAQ3NFJ8</accession>
<feature type="transmembrane region" description="Helical" evidence="1">
    <location>
        <begin position="12"/>
        <end position="35"/>
    </location>
</feature>
<organism evidence="2 3">
    <name type="scientific">Vigna mungo</name>
    <name type="common">Black gram</name>
    <name type="synonym">Phaseolus mungo</name>
    <dbReference type="NCBI Taxonomy" id="3915"/>
    <lineage>
        <taxon>Eukaryota</taxon>
        <taxon>Viridiplantae</taxon>
        <taxon>Streptophyta</taxon>
        <taxon>Embryophyta</taxon>
        <taxon>Tracheophyta</taxon>
        <taxon>Spermatophyta</taxon>
        <taxon>Magnoliopsida</taxon>
        <taxon>eudicotyledons</taxon>
        <taxon>Gunneridae</taxon>
        <taxon>Pentapetalae</taxon>
        <taxon>rosids</taxon>
        <taxon>fabids</taxon>
        <taxon>Fabales</taxon>
        <taxon>Fabaceae</taxon>
        <taxon>Papilionoideae</taxon>
        <taxon>50 kb inversion clade</taxon>
        <taxon>NPAAA clade</taxon>
        <taxon>indigoferoid/millettioid clade</taxon>
        <taxon>Phaseoleae</taxon>
        <taxon>Vigna</taxon>
    </lineage>
</organism>
<dbReference type="EMBL" id="CP144695">
    <property type="protein sequence ID" value="WVZ08727.1"/>
    <property type="molecule type" value="Genomic_DNA"/>
</dbReference>
<sequence>MYGTITFNSLAAFIFMLAFELTTISHSILTIIPWFSSYMQMKRIALIISGMCLADGLCTEFSSSRSFLKYLANCSCFPGAPKTPANRRGRTHIVESLAVTADLGLKPLIFEWMEVGKNAKSASSPIAIKNTGSIMHVL</sequence>
<gene>
    <name evidence="2" type="ORF">V8G54_022073</name>
</gene>